<keyword evidence="3" id="KW-0489">Methyltransferase</keyword>
<accession>A0A5R8KKH9</accession>
<dbReference type="Proteomes" id="UP000306196">
    <property type="component" value="Unassembled WGS sequence"/>
</dbReference>
<comment type="caution">
    <text evidence="3">The sequence shown here is derived from an EMBL/GenBank/DDBJ whole genome shotgun (WGS) entry which is preliminary data.</text>
</comment>
<dbReference type="AlphaFoldDB" id="A0A5R8KKH9"/>
<dbReference type="RefSeq" id="WP_138084449.1">
    <property type="nucleotide sequence ID" value="NZ_VAUV01000001.1"/>
</dbReference>
<dbReference type="InterPro" id="IPR053173">
    <property type="entry name" value="SAM-binding_MTase"/>
</dbReference>
<protein>
    <submittedName>
        <fullName evidence="3">Methyltransferase domain-containing protein</fullName>
    </submittedName>
</protein>
<dbReference type="CDD" id="cd02440">
    <property type="entry name" value="AdoMet_MTases"/>
    <property type="match status" value="1"/>
</dbReference>
<feature type="domain" description="Methyltransferase" evidence="1">
    <location>
        <begin position="175"/>
        <end position="289"/>
    </location>
</feature>
<sequence length="361" mass="39923">MCIACETQLNPEDLNAFGERFLNIMNSANLAMMMSIGYRTGLFEVLREIGPSTSAELAKKANLNERYVREWLGAVTTGGIVECDDTGSVFTLPAAHAAMLTDADGQNVAYLTQFIAVLGAVEDRVVECFRKGGGVPYSAYPRFHEVMATDSHRNVVEALEDRILPLMPEMTERLERGIEVLDVGCGQGRALLELARLFPNSQFTGFDLCPEPVAWARAEAVKRGLSNVTFEIRDLTTFHEDAPPAAFDWITAFDAIHDQARPDHLLAGIRRALKPDGLFLMQDVGASSNIADNRNHHLGPLIYTVSCMHCMTVSLSQGGLGVGTAWGEQMTREFLFNAGFSDVDRHQLEHDIMNYYYVVKP</sequence>
<feature type="domain" description="S-adenosylmethionine-dependent methyltransferase Rv2258c-like winged HTH" evidence="2">
    <location>
        <begin position="28"/>
        <end position="101"/>
    </location>
</feature>
<dbReference type="Pfam" id="PF21320">
    <property type="entry name" value="WHD_Rv2258c"/>
    <property type="match status" value="1"/>
</dbReference>
<dbReference type="InterPro" id="IPR036388">
    <property type="entry name" value="WH-like_DNA-bd_sf"/>
</dbReference>
<dbReference type="Gene3D" id="1.10.10.10">
    <property type="entry name" value="Winged helix-like DNA-binding domain superfamily/Winged helix DNA-binding domain"/>
    <property type="match status" value="1"/>
</dbReference>
<dbReference type="PANTHER" id="PTHR45128">
    <property type="entry name" value="METHYLTRANSFERASE TYPE 11"/>
    <property type="match status" value="1"/>
</dbReference>
<dbReference type="InterPro" id="IPR025714">
    <property type="entry name" value="Methyltranfer_dom"/>
</dbReference>
<proteinExistence type="predicted"/>
<gene>
    <name evidence="3" type="ORF">FEM03_01775</name>
</gene>
<dbReference type="Gene3D" id="3.40.50.150">
    <property type="entry name" value="Vaccinia Virus protein VP39"/>
    <property type="match status" value="1"/>
</dbReference>
<dbReference type="OrthoDB" id="9802097at2"/>
<reference evidence="3 4" key="1">
    <citation type="submission" date="2019-05" db="EMBL/GenBank/DDBJ databases">
        <title>Verrucobacter flavum gen. nov., sp. nov. a new member of the family Verrucomicrobiaceae.</title>
        <authorList>
            <person name="Szuroczki S."/>
            <person name="Abbaszade G."/>
            <person name="Szabo A."/>
            <person name="Felfoldi T."/>
            <person name="Schumann P."/>
            <person name="Boka K."/>
            <person name="Keki Z."/>
            <person name="Toumi M."/>
            <person name="Toth E."/>
        </authorList>
    </citation>
    <scope>NUCLEOTIDE SEQUENCE [LARGE SCALE GENOMIC DNA]</scope>
    <source>
        <strain evidence="3 4">MG-N-17</strain>
    </source>
</reference>
<evidence type="ECO:0000259" key="1">
    <source>
        <dbReference type="Pfam" id="PF13847"/>
    </source>
</evidence>
<name>A0A5R8KKH9_9BACT</name>
<dbReference type="Pfam" id="PF13847">
    <property type="entry name" value="Methyltransf_31"/>
    <property type="match status" value="1"/>
</dbReference>
<dbReference type="InterPro" id="IPR029063">
    <property type="entry name" value="SAM-dependent_MTases_sf"/>
</dbReference>
<keyword evidence="4" id="KW-1185">Reference proteome</keyword>
<evidence type="ECO:0000313" key="3">
    <source>
        <dbReference type="EMBL" id="TLD72826.1"/>
    </source>
</evidence>
<dbReference type="GO" id="GO:0032259">
    <property type="term" value="P:methylation"/>
    <property type="evidence" value="ECO:0007669"/>
    <property type="project" value="UniProtKB-KW"/>
</dbReference>
<dbReference type="InterPro" id="IPR048711">
    <property type="entry name" value="WHD_Rv2258c"/>
</dbReference>
<keyword evidence="3" id="KW-0808">Transferase</keyword>
<dbReference type="GO" id="GO:0008168">
    <property type="term" value="F:methyltransferase activity"/>
    <property type="evidence" value="ECO:0007669"/>
    <property type="project" value="UniProtKB-KW"/>
</dbReference>
<dbReference type="PANTHER" id="PTHR45128:SF1">
    <property type="entry name" value="S-ADENOSYLMETHIONINE-DEPENDENT METHYLTRANSFERASE RV2258C"/>
    <property type="match status" value="1"/>
</dbReference>
<organism evidence="3 4">
    <name type="scientific">Phragmitibacter flavus</name>
    <dbReference type="NCBI Taxonomy" id="2576071"/>
    <lineage>
        <taxon>Bacteria</taxon>
        <taxon>Pseudomonadati</taxon>
        <taxon>Verrucomicrobiota</taxon>
        <taxon>Verrucomicrobiia</taxon>
        <taxon>Verrucomicrobiales</taxon>
        <taxon>Verrucomicrobiaceae</taxon>
        <taxon>Phragmitibacter</taxon>
    </lineage>
</organism>
<dbReference type="InterPro" id="IPR036390">
    <property type="entry name" value="WH_DNA-bd_sf"/>
</dbReference>
<dbReference type="SUPFAM" id="SSF46785">
    <property type="entry name" value="Winged helix' DNA-binding domain"/>
    <property type="match status" value="1"/>
</dbReference>
<dbReference type="SUPFAM" id="SSF53335">
    <property type="entry name" value="S-adenosyl-L-methionine-dependent methyltransferases"/>
    <property type="match status" value="1"/>
</dbReference>
<evidence type="ECO:0000313" key="4">
    <source>
        <dbReference type="Proteomes" id="UP000306196"/>
    </source>
</evidence>
<evidence type="ECO:0000259" key="2">
    <source>
        <dbReference type="Pfam" id="PF21320"/>
    </source>
</evidence>
<dbReference type="EMBL" id="VAUV01000001">
    <property type="protein sequence ID" value="TLD72826.1"/>
    <property type="molecule type" value="Genomic_DNA"/>
</dbReference>